<evidence type="ECO:0000313" key="1">
    <source>
        <dbReference type="EMBL" id="MDR6553933.1"/>
    </source>
</evidence>
<organism evidence="1 2">
    <name type="scientific">Paenibacillus qinlingensis</name>
    <dbReference type="NCBI Taxonomy" id="1837343"/>
    <lineage>
        <taxon>Bacteria</taxon>
        <taxon>Bacillati</taxon>
        <taxon>Bacillota</taxon>
        <taxon>Bacilli</taxon>
        <taxon>Bacillales</taxon>
        <taxon>Paenibacillaceae</taxon>
        <taxon>Paenibacillus</taxon>
    </lineage>
</organism>
<evidence type="ECO:0008006" key="3">
    <source>
        <dbReference type="Google" id="ProtNLM"/>
    </source>
</evidence>
<dbReference type="Proteomes" id="UP001267290">
    <property type="component" value="Unassembled WGS sequence"/>
</dbReference>
<keyword evidence="2" id="KW-1185">Reference proteome</keyword>
<dbReference type="RefSeq" id="WP_310501385.1">
    <property type="nucleotide sequence ID" value="NZ_JAVDSB010000013.1"/>
</dbReference>
<dbReference type="EMBL" id="JAVDSB010000013">
    <property type="protein sequence ID" value="MDR6553933.1"/>
    <property type="molecule type" value="Genomic_DNA"/>
</dbReference>
<accession>A0ABU1P2F2</accession>
<comment type="caution">
    <text evidence="1">The sequence shown here is derived from an EMBL/GenBank/DDBJ whole genome shotgun (WGS) entry which is preliminary data.</text>
</comment>
<sequence length="95" mass="10536">MEERVTKIISQIAASHSQMGRILETHRHVSKQMAAITGDLPDSHPGFAGLGMLQKRALQLTKNVTAYLNSLAELEEAMAMQTELVIKELHVPDEE</sequence>
<reference evidence="1 2" key="1">
    <citation type="submission" date="2023-07" db="EMBL/GenBank/DDBJ databases">
        <title>Sorghum-associated microbial communities from plants grown in Nebraska, USA.</title>
        <authorList>
            <person name="Schachtman D."/>
        </authorList>
    </citation>
    <scope>NUCLEOTIDE SEQUENCE [LARGE SCALE GENOMIC DNA]</scope>
    <source>
        <strain evidence="1 2">CC258</strain>
    </source>
</reference>
<proteinExistence type="predicted"/>
<gene>
    <name evidence="1" type="ORF">J2736_005143</name>
</gene>
<name>A0ABU1P2F2_9BACL</name>
<evidence type="ECO:0000313" key="2">
    <source>
        <dbReference type="Proteomes" id="UP001267290"/>
    </source>
</evidence>
<protein>
    <recommendedName>
        <fullName evidence="3">Nucleoside-diphosphate sugar epimerase</fullName>
    </recommendedName>
</protein>